<keyword evidence="2" id="KW-0732">Signal</keyword>
<dbReference type="PROSITE" id="PS51257">
    <property type="entry name" value="PROKAR_LIPOPROTEIN"/>
    <property type="match status" value="1"/>
</dbReference>
<proteinExistence type="predicted"/>
<dbReference type="KEGG" id="saqu:EJC51_08015"/>
<dbReference type="RefSeq" id="WP_126270421.1">
    <property type="nucleotide sequence ID" value="NZ_CP034463.1"/>
</dbReference>
<dbReference type="EMBL" id="CP034463">
    <property type="protein sequence ID" value="AZP16057.1"/>
    <property type="molecule type" value="Genomic_DNA"/>
</dbReference>
<organism evidence="3 4">
    <name type="scientific">Streptomyces aquilus</name>
    <dbReference type="NCBI Taxonomy" id="2548456"/>
    <lineage>
        <taxon>Bacteria</taxon>
        <taxon>Bacillati</taxon>
        <taxon>Actinomycetota</taxon>
        <taxon>Actinomycetes</taxon>
        <taxon>Kitasatosporales</taxon>
        <taxon>Streptomycetaceae</taxon>
        <taxon>Streptomyces</taxon>
    </lineage>
</organism>
<dbReference type="Proteomes" id="UP000280197">
    <property type="component" value="Chromosome"/>
</dbReference>
<feature type="region of interest" description="Disordered" evidence="1">
    <location>
        <begin position="72"/>
        <end position="155"/>
    </location>
</feature>
<evidence type="ECO:0008006" key="5">
    <source>
        <dbReference type="Google" id="ProtNLM"/>
    </source>
</evidence>
<reference evidence="3 4" key="1">
    <citation type="submission" date="2018-12" db="EMBL/GenBank/DDBJ databases">
        <authorList>
            <person name="Li K."/>
        </authorList>
    </citation>
    <scope>NUCLEOTIDE SEQUENCE [LARGE SCALE GENOMIC DNA]</scope>
    <source>
        <strain evidence="4">CR22</strain>
    </source>
</reference>
<feature type="chain" id="PRO_5038917764" description="Secreted protein" evidence="2">
    <location>
        <begin position="20"/>
        <end position="219"/>
    </location>
</feature>
<protein>
    <recommendedName>
        <fullName evidence="5">Secreted protein</fullName>
    </recommendedName>
</protein>
<feature type="compositionally biased region" description="Low complexity" evidence="1">
    <location>
        <begin position="95"/>
        <end position="112"/>
    </location>
</feature>
<name>A0A3Q9BXX7_9ACTN</name>
<sequence>MNAPRRLALLALPALLALASCDIPTTGVVEAGEPASGIRPITPVYFVHDGTLVALPRTTAWPGNAGDAVRLLLRGPTPGEAGKRLTTEIRRRRTTPASPAPTAVEPGGQPAAGDPPQPSPTDAPTGPQEQLPTDVPTGLLGQAPTDEPTADVRGDRITLRLPLGTGPLNRIATRQVICTAAGAHRVTAPSTARVTVEMTDGSGWRATGTDEDCPSLTGD</sequence>
<dbReference type="AlphaFoldDB" id="A0A3Q9BXX7"/>
<evidence type="ECO:0000313" key="3">
    <source>
        <dbReference type="EMBL" id="AZP16057.1"/>
    </source>
</evidence>
<keyword evidence="4" id="KW-1185">Reference proteome</keyword>
<gene>
    <name evidence="3" type="ORF">EJC51_08015</name>
</gene>
<accession>A0A3Q9BXX7</accession>
<feature type="signal peptide" evidence="2">
    <location>
        <begin position="1"/>
        <end position="19"/>
    </location>
</feature>
<evidence type="ECO:0000313" key="4">
    <source>
        <dbReference type="Proteomes" id="UP000280197"/>
    </source>
</evidence>
<evidence type="ECO:0000256" key="2">
    <source>
        <dbReference type="SAM" id="SignalP"/>
    </source>
</evidence>
<feature type="region of interest" description="Disordered" evidence="1">
    <location>
        <begin position="199"/>
        <end position="219"/>
    </location>
</feature>
<evidence type="ECO:0000256" key="1">
    <source>
        <dbReference type="SAM" id="MobiDB-lite"/>
    </source>
</evidence>